<dbReference type="RefSeq" id="WP_084913124.1">
    <property type="nucleotide sequence ID" value="NZ_MRWE01000038.1"/>
</dbReference>
<comment type="caution">
    <text evidence="1">The sequence shown here is derived from an EMBL/GenBank/DDBJ whole genome shotgun (WGS) entry which is preliminary data.</text>
</comment>
<proteinExistence type="predicted"/>
<reference evidence="1 2" key="1">
    <citation type="journal article" date="2017" name="Int. J. Syst. Evol. Microbiol.">
        <title>Rouxiella badensis sp. nov. and Rouxiella silvae sp. nov. isolated from peat bog soil in Germany and emendation of the genus description.</title>
        <authorList>
            <person name="Le Fleche-Mateos A."/>
            <person name="Kugler J.H."/>
            <person name="Hansen S.H."/>
            <person name="Syldatk C."/>
            <person name="Hausmann R."/>
            <person name="Lomprez F."/>
            <person name="Vandenbogaert M."/>
            <person name="Manuguerra J.C."/>
            <person name="Grimont P.A."/>
        </authorList>
    </citation>
    <scope>NUCLEOTIDE SEQUENCE [LARGE SCALE GENOMIC DNA]</scope>
    <source>
        <strain evidence="1 2">DSM 100043</strain>
    </source>
</reference>
<dbReference type="InterPro" id="IPR010877">
    <property type="entry name" value="Phage_Mu_Gp46"/>
</dbReference>
<evidence type="ECO:0000313" key="1">
    <source>
        <dbReference type="EMBL" id="ORJ23965.1"/>
    </source>
</evidence>
<protein>
    <recommendedName>
        <fullName evidence="3">Phage tail protein</fullName>
    </recommendedName>
</protein>
<keyword evidence="2" id="KW-1185">Reference proteome</keyword>
<name>A0A1X0WB73_9GAMM</name>
<evidence type="ECO:0008006" key="3">
    <source>
        <dbReference type="Google" id="ProtNLM"/>
    </source>
</evidence>
<dbReference type="STRING" id="1646377.BS640_18870"/>
<dbReference type="Pfam" id="PF07409">
    <property type="entry name" value="GP46"/>
    <property type="match status" value="1"/>
</dbReference>
<accession>A0A1X0WB73</accession>
<dbReference type="Proteomes" id="UP000192536">
    <property type="component" value="Unassembled WGS sequence"/>
</dbReference>
<gene>
    <name evidence="1" type="ORF">BS640_18870</name>
</gene>
<dbReference type="AlphaFoldDB" id="A0A1X0WB73"/>
<dbReference type="EMBL" id="MRWE01000038">
    <property type="protein sequence ID" value="ORJ23965.1"/>
    <property type="molecule type" value="Genomic_DNA"/>
</dbReference>
<organism evidence="1 2">
    <name type="scientific">Rouxiella badensis</name>
    <dbReference type="NCBI Taxonomy" id="1646377"/>
    <lineage>
        <taxon>Bacteria</taxon>
        <taxon>Pseudomonadati</taxon>
        <taxon>Pseudomonadota</taxon>
        <taxon>Gammaproteobacteria</taxon>
        <taxon>Enterobacterales</taxon>
        <taxon>Yersiniaceae</taxon>
        <taxon>Rouxiella</taxon>
    </lineage>
</organism>
<evidence type="ECO:0000313" key="2">
    <source>
        <dbReference type="Proteomes" id="UP000192536"/>
    </source>
</evidence>
<sequence length="143" mass="16494">MTDITTVWDPDQGVGDWVIGSGDLLSGLDLQTAIYISLFSDRKARDDDNYDGTDRKGWWGDTDSDYEIGSRLWLLRRQKLSVNVAQQAVTYAKEALQWLLDDNVVASITVTPQIIYPSRLYMTITYQKPNLTTETVQYYWVWE</sequence>